<keyword evidence="2" id="KW-1185">Reference proteome</keyword>
<dbReference type="Proteomes" id="UP000199377">
    <property type="component" value="Unassembled WGS sequence"/>
</dbReference>
<reference evidence="1 2" key="1">
    <citation type="submission" date="2016-10" db="EMBL/GenBank/DDBJ databases">
        <authorList>
            <person name="de Groot N.N."/>
        </authorList>
    </citation>
    <scope>NUCLEOTIDE SEQUENCE [LARGE SCALE GENOMIC DNA]</scope>
    <source>
        <strain evidence="1 2">CGMCC 1.11030</strain>
    </source>
</reference>
<sequence>MRRSTASKPARPDGPLASAFDPSAAFRFQSLLVRNGSDTQAHGFDRMVRMGQEYLAFVSHRLDRDRTLMSDLAAADGPADIAGVWNAFLQTAQQEYAEETQRLMSQWLDGARDAAADVQHQFDDAQTVAGSATDAAARHSAGKAAGAAARADASAN</sequence>
<evidence type="ECO:0000313" key="1">
    <source>
        <dbReference type="EMBL" id="SFI52956.1"/>
    </source>
</evidence>
<proteinExistence type="predicted"/>
<dbReference type="EMBL" id="FOQH01000007">
    <property type="protein sequence ID" value="SFI52956.1"/>
    <property type="molecule type" value="Genomic_DNA"/>
</dbReference>
<gene>
    <name evidence="1" type="ORF">SAMN05216258_107280</name>
</gene>
<accession>A0A1I3IYQ4</accession>
<dbReference type="RefSeq" id="WP_092861367.1">
    <property type="nucleotide sequence ID" value="NZ_FOQH01000007.1"/>
</dbReference>
<dbReference type="AlphaFoldDB" id="A0A1I3IYQ4"/>
<evidence type="ECO:0000313" key="2">
    <source>
        <dbReference type="Proteomes" id="UP000199377"/>
    </source>
</evidence>
<protein>
    <submittedName>
        <fullName evidence="1">Phasin protein</fullName>
    </submittedName>
</protein>
<organism evidence="1 2">
    <name type="scientific">Albimonas pacifica</name>
    <dbReference type="NCBI Taxonomy" id="1114924"/>
    <lineage>
        <taxon>Bacteria</taxon>
        <taxon>Pseudomonadati</taxon>
        <taxon>Pseudomonadota</taxon>
        <taxon>Alphaproteobacteria</taxon>
        <taxon>Rhodobacterales</taxon>
        <taxon>Paracoccaceae</taxon>
        <taxon>Albimonas</taxon>
    </lineage>
</organism>
<name>A0A1I3IYQ4_9RHOB</name>